<feature type="transmembrane region" description="Helical" evidence="6">
    <location>
        <begin position="12"/>
        <end position="34"/>
    </location>
</feature>
<dbReference type="GO" id="GO:0016020">
    <property type="term" value="C:membrane"/>
    <property type="evidence" value="ECO:0007669"/>
    <property type="project" value="UniProtKB-SubCell"/>
</dbReference>
<accession>A0A6I1WF23</accession>
<dbReference type="PANTHER" id="PTHR23505">
    <property type="entry name" value="SPINSTER"/>
    <property type="match status" value="1"/>
</dbReference>
<comment type="caution">
    <text evidence="9">The sequence shown here is derived from an EMBL/GenBank/DDBJ whole genome shotgun (WGS) entry which is preliminary data.</text>
</comment>
<feature type="transmembrane region" description="Helical" evidence="6">
    <location>
        <begin position="144"/>
        <end position="167"/>
    </location>
</feature>
<sequence length="449" mass="48078">MTARAGVLPPATLGWGSHGLLMLLALVFADNFVGRQILAVMVEPIKAEFGVSDTAIGVISGLAFAGVYALTGLPAGRLVDRMPRVRLLAMSCLLWALATMACGLAGSFLALAVARMLVAVSESPTTSASLSLIADLYPPQRRSFAISCFTAAPTFSSIIGLSIGAWVVEVYGWRSGFIALGIPALVFCAILAFFVREPQRGRWDVVAPSHTAPALLGMGAEARKLWAIPAYRCLVLAGGLTTLSSYAIGMWNTSFLVRSHGLSLQHAGLLAGVICGSSAGFGGLFSGWLSDRLCRRQAHWQLTIPILGHLIALCALIPYLLWSDSLLVQVGTVPIPTAMLWCALYSFFAVWWVAPSYNLVTQLVPTGRRGTAMALQTIISTLFGVGIGPLITGLFSDLLHPVFGYESLRYALLLVNLPVIWAVLLLMRAMRHASRTGYRYVETPLGAER</sequence>
<keyword evidence="2" id="KW-0813">Transport</keyword>
<evidence type="ECO:0000313" key="10">
    <source>
        <dbReference type="Proteomes" id="UP000447574"/>
    </source>
</evidence>
<feature type="transmembrane region" description="Helical" evidence="6">
    <location>
        <begin position="333"/>
        <end position="354"/>
    </location>
</feature>
<feature type="transmembrane region" description="Helical" evidence="6">
    <location>
        <begin position="407"/>
        <end position="427"/>
    </location>
</feature>
<dbReference type="GO" id="GO:0022857">
    <property type="term" value="F:transmembrane transporter activity"/>
    <property type="evidence" value="ECO:0007669"/>
    <property type="project" value="InterPro"/>
</dbReference>
<comment type="subcellular location">
    <subcellularLocation>
        <location evidence="1">Membrane</location>
        <topology evidence="1">Multi-pass membrane protein</topology>
    </subcellularLocation>
</comment>
<evidence type="ECO:0000313" key="8">
    <source>
        <dbReference type="EMBL" id="MQT73854.1"/>
    </source>
</evidence>
<evidence type="ECO:0000256" key="5">
    <source>
        <dbReference type="ARBA" id="ARBA00023136"/>
    </source>
</evidence>
<evidence type="ECO:0000256" key="6">
    <source>
        <dbReference type="SAM" id="Phobius"/>
    </source>
</evidence>
<keyword evidence="5 6" id="KW-0472">Membrane</keyword>
<gene>
    <name evidence="9" type="ORF">GHO28_05350</name>
    <name evidence="8" type="ORF">GHO37_06020</name>
</gene>
<name>A0A6I1WF23_9PSED</name>
<feature type="transmembrane region" description="Helical" evidence="6">
    <location>
        <begin position="87"/>
        <end position="110"/>
    </location>
</feature>
<dbReference type="PANTHER" id="PTHR23505:SF79">
    <property type="entry name" value="PROTEIN SPINSTER"/>
    <property type="match status" value="1"/>
</dbReference>
<dbReference type="InterPro" id="IPR044770">
    <property type="entry name" value="MFS_spinster-like"/>
</dbReference>
<keyword evidence="3 6" id="KW-0812">Transmembrane</keyword>
<organism evidence="9 11">
    <name type="scientific">Pseudomonas helleri</name>
    <dbReference type="NCBI Taxonomy" id="1608996"/>
    <lineage>
        <taxon>Bacteria</taxon>
        <taxon>Pseudomonadati</taxon>
        <taxon>Pseudomonadota</taxon>
        <taxon>Gammaproteobacteria</taxon>
        <taxon>Pseudomonadales</taxon>
        <taxon>Pseudomonadaceae</taxon>
        <taxon>Pseudomonas</taxon>
    </lineage>
</organism>
<proteinExistence type="predicted"/>
<dbReference type="GeneID" id="97254222"/>
<feature type="transmembrane region" description="Helical" evidence="6">
    <location>
        <begin position="173"/>
        <end position="195"/>
    </location>
</feature>
<dbReference type="Pfam" id="PF07690">
    <property type="entry name" value="MFS_1"/>
    <property type="match status" value="1"/>
</dbReference>
<evidence type="ECO:0000256" key="3">
    <source>
        <dbReference type="ARBA" id="ARBA00022692"/>
    </source>
</evidence>
<feature type="domain" description="Major facilitator superfamily (MFS) profile" evidence="7">
    <location>
        <begin position="20"/>
        <end position="434"/>
    </location>
</feature>
<keyword evidence="4 6" id="KW-1133">Transmembrane helix</keyword>
<feature type="transmembrane region" description="Helical" evidence="6">
    <location>
        <begin position="302"/>
        <end position="321"/>
    </location>
</feature>
<dbReference type="PROSITE" id="PS50850">
    <property type="entry name" value="MFS"/>
    <property type="match status" value="1"/>
</dbReference>
<dbReference type="Proteomes" id="UP000447574">
    <property type="component" value="Unassembled WGS sequence"/>
</dbReference>
<protein>
    <submittedName>
        <fullName evidence="9">MFS transporter</fullName>
    </submittedName>
</protein>
<dbReference type="InterPro" id="IPR011701">
    <property type="entry name" value="MFS"/>
</dbReference>
<dbReference type="CDD" id="cd17328">
    <property type="entry name" value="MFS_spinster_like"/>
    <property type="match status" value="1"/>
</dbReference>
<feature type="transmembrane region" description="Helical" evidence="6">
    <location>
        <begin position="269"/>
        <end position="290"/>
    </location>
</feature>
<dbReference type="EMBL" id="WIVV01000015">
    <property type="protein sequence ID" value="MQU41941.1"/>
    <property type="molecule type" value="Genomic_DNA"/>
</dbReference>
<dbReference type="InterPro" id="IPR020846">
    <property type="entry name" value="MFS_dom"/>
</dbReference>
<evidence type="ECO:0000313" key="9">
    <source>
        <dbReference type="EMBL" id="MQU41941.1"/>
    </source>
</evidence>
<feature type="transmembrane region" description="Helical" evidence="6">
    <location>
        <begin position="374"/>
        <end position="395"/>
    </location>
</feature>
<dbReference type="SUPFAM" id="SSF103473">
    <property type="entry name" value="MFS general substrate transporter"/>
    <property type="match status" value="1"/>
</dbReference>
<evidence type="ECO:0000313" key="11">
    <source>
        <dbReference type="Proteomes" id="UP000466863"/>
    </source>
</evidence>
<evidence type="ECO:0000256" key="2">
    <source>
        <dbReference type="ARBA" id="ARBA00022448"/>
    </source>
</evidence>
<evidence type="ECO:0000259" key="7">
    <source>
        <dbReference type="PROSITE" id="PS50850"/>
    </source>
</evidence>
<dbReference type="InterPro" id="IPR036259">
    <property type="entry name" value="MFS_trans_sf"/>
</dbReference>
<reference evidence="10 11" key="1">
    <citation type="submission" date="2019-10" db="EMBL/GenBank/DDBJ databases">
        <title>Evaluation of single-gene subtyping targets for Pseudomonas.</title>
        <authorList>
            <person name="Reichler S.J."/>
            <person name="Orsi R.H."/>
            <person name="Wiedmann M."/>
            <person name="Martin N.H."/>
            <person name="Murphy S.I."/>
        </authorList>
    </citation>
    <scope>NUCLEOTIDE SEQUENCE [LARGE SCALE GENOMIC DNA]</scope>
    <source>
        <strain evidence="9 11">FSL R10-1876</strain>
        <strain evidence="8 10">FSL R10-2932</strain>
    </source>
</reference>
<dbReference type="RefSeq" id="WP_153355547.1">
    <property type="nucleotide sequence ID" value="NZ_CP174501.1"/>
</dbReference>
<feature type="transmembrane region" description="Helical" evidence="6">
    <location>
        <begin position="230"/>
        <end position="249"/>
    </location>
</feature>
<dbReference type="AlphaFoldDB" id="A0A6I1WF23"/>
<evidence type="ECO:0000256" key="1">
    <source>
        <dbReference type="ARBA" id="ARBA00004141"/>
    </source>
</evidence>
<feature type="transmembrane region" description="Helical" evidence="6">
    <location>
        <begin position="54"/>
        <end position="75"/>
    </location>
</feature>
<dbReference type="EMBL" id="WIWF01000015">
    <property type="protein sequence ID" value="MQT73854.1"/>
    <property type="molecule type" value="Genomic_DNA"/>
</dbReference>
<dbReference type="Proteomes" id="UP000466863">
    <property type="component" value="Unassembled WGS sequence"/>
</dbReference>
<dbReference type="Gene3D" id="1.20.1250.20">
    <property type="entry name" value="MFS general substrate transporter like domains"/>
    <property type="match status" value="1"/>
</dbReference>
<evidence type="ECO:0000256" key="4">
    <source>
        <dbReference type="ARBA" id="ARBA00022989"/>
    </source>
</evidence>